<comment type="similarity">
    <text evidence="1 2">Belongs to the enoyl-CoA hydratase/isomerase family.</text>
</comment>
<dbReference type="InterPro" id="IPR018376">
    <property type="entry name" value="Enoyl-CoA_hyd/isom_CS"/>
</dbReference>
<sequence length="256" mass="26857">MTVRFERRGTVGLITLSKPDRHNALAADLVADLLATLDRPDAREAAALVLAGDGPSFCAGADIGDLLDAGWMTPAPSRPTPMDLFERLDGHSRPTIAAVHGRALGGGFELTLCCDLVVAAADAVFALPELGLGVVPNTGLARLAQIAGPRQALDLILSRRRIGAEEAAAMGLVSRVVPPGDAVDSAVELARAITDGAPPGAIATVKRAVRRAAPLDWTAVRGMLAEVPAGEWTEGLGAFRDRRRPDYSEFWRTSDA</sequence>
<dbReference type="InterPro" id="IPR001753">
    <property type="entry name" value="Enoyl-CoA_hydra/iso"/>
</dbReference>
<gene>
    <name evidence="3" type="ORF">SAMN02982917_6445</name>
</gene>
<proteinExistence type="inferred from homology"/>
<dbReference type="InterPro" id="IPR029045">
    <property type="entry name" value="ClpP/crotonase-like_dom_sf"/>
</dbReference>
<dbReference type="PANTHER" id="PTHR11941:SF54">
    <property type="entry name" value="ENOYL-COA HYDRATASE, MITOCHONDRIAL"/>
    <property type="match status" value="1"/>
</dbReference>
<dbReference type="RefSeq" id="WP_085091290.1">
    <property type="nucleotide sequence ID" value="NZ_FXAK01000009.1"/>
</dbReference>
<dbReference type="PANTHER" id="PTHR11941">
    <property type="entry name" value="ENOYL-COA HYDRATASE-RELATED"/>
    <property type="match status" value="1"/>
</dbReference>
<dbReference type="GO" id="GO:0006635">
    <property type="term" value="P:fatty acid beta-oxidation"/>
    <property type="evidence" value="ECO:0007669"/>
    <property type="project" value="TreeGrafter"/>
</dbReference>
<evidence type="ECO:0000313" key="4">
    <source>
        <dbReference type="Proteomes" id="UP000192936"/>
    </source>
</evidence>
<dbReference type="STRING" id="286727.SAMN02982917_6445"/>
<dbReference type="Gene3D" id="3.90.226.10">
    <property type="entry name" value="2-enoyl-CoA Hydratase, Chain A, domain 1"/>
    <property type="match status" value="1"/>
</dbReference>
<evidence type="ECO:0000313" key="3">
    <source>
        <dbReference type="EMBL" id="SMF88570.1"/>
    </source>
</evidence>
<dbReference type="GO" id="GO:0003824">
    <property type="term" value="F:catalytic activity"/>
    <property type="evidence" value="ECO:0007669"/>
    <property type="project" value="InterPro"/>
</dbReference>
<name>A0A1X7HMJ3_9PROT</name>
<dbReference type="AlphaFoldDB" id="A0A1X7HMJ3"/>
<dbReference type="CDD" id="cd06558">
    <property type="entry name" value="crotonase-like"/>
    <property type="match status" value="1"/>
</dbReference>
<dbReference type="Proteomes" id="UP000192936">
    <property type="component" value="Unassembled WGS sequence"/>
</dbReference>
<accession>A0A1X7HMJ3</accession>
<dbReference type="EMBL" id="FXAK01000009">
    <property type="protein sequence ID" value="SMF88570.1"/>
    <property type="molecule type" value="Genomic_DNA"/>
</dbReference>
<dbReference type="OrthoDB" id="9777711at2"/>
<dbReference type="SUPFAM" id="SSF52096">
    <property type="entry name" value="ClpP/crotonase"/>
    <property type="match status" value="1"/>
</dbReference>
<dbReference type="Pfam" id="PF00378">
    <property type="entry name" value="ECH_1"/>
    <property type="match status" value="1"/>
</dbReference>
<evidence type="ECO:0000256" key="2">
    <source>
        <dbReference type="RuleBase" id="RU003707"/>
    </source>
</evidence>
<evidence type="ECO:0000256" key="1">
    <source>
        <dbReference type="ARBA" id="ARBA00005254"/>
    </source>
</evidence>
<reference evidence="3 4" key="1">
    <citation type="submission" date="2017-04" db="EMBL/GenBank/DDBJ databases">
        <authorList>
            <person name="Afonso C.L."/>
            <person name="Miller P.J."/>
            <person name="Scott M.A."/>
            <person name="Spackman E."/>
            <person name="Goraichik I."/>
            <person name="Dimitrov K.M."/>
            <person name="Suarez D.L."/>
            <person name="Swayne D.E."/>
        </authorList>
    </citation>
    <scope>NUCLEOTIDE SEQUENCE [LARGE SCALE GENOMIC DNA]</scope>
    <source>
        <strain evidence="3 4">A2P</strain>
    </source>
</reference>
<dbReference type="PROSITE" id="PS00166">
    <property type="entry name" value="ENOYL_COA_HYDRATASE"/>
    <property type="match status" value="1"/>
</dbReference>
<organism evidence="3 4">
    <name type="scientific">Azospirillum oryzae</name>
    <dbReference type="NCBI Taxonomy" id="286727"/>
    <lineage>
        <taxon>Bacteria</taxon>
        <taxon>Pseudomonadati</taxon>
        <taxon>Pseudomonadota</taxon>
        <taxon>Alphaproteobacteria</taxon>
        <taxon>Rhodospirillales</taxon>
        <taxon>Azospirillaceae</taxon>
        <taxon>Azospirillum</taxon>
    </lineage>
</organism>
<protein>
    <submittedName>
        <fullName evidence="3">Enoyl-CoA hydratase</fullName>
    </submittedName>
</protein>